<dbReference type="SUPFAM" id="SSF56752">
    <property type="entry name" value="D-aminoacid aminotransferase-like PLP-dependent enzymes"/>
    <property type="match status" value="1"/>
</dbReference>
<dbReference type="InterPro" id="IPR036038">
    <property type="entry name" value="Aminotransferase-like"/>
</dbReference>
<dbReference type="PANTHER" id="PTHR11825">
    <property type="entry name" value="SUBGROUP IIII AMINOTRANSFERASE"/>
    <property type="match status" value="1"/>
</dbReference>
<dbReference type="AlphaFoldDB" id="A0A0L0G2L5"/>
<evidence type="ECO:0000256" key="10">
    <source>
        <dbReference type="RuleBase" id="RU004516"/>
    </source>
</evidence>
<dbReference type="InterPro" id="IPR043131">
    <property type="entry name" value="BCAT-like_N"/>
</dbReference>
<keyword evidence="3 11" id="KW-0032">Aminotransferase</keyword>
<evidence type="ECO:0000256" key="4">
    <source>
        <dbReference type="ARBA" id="ARBA00022605"/>
    </source>
</evidence>
<keyword evidence="4 11" id="KW-0028">Amino-acid biosynthesis</keyword>
<dbReference type="PANTHER" id="PTHR11825:SF44">
    <property type="entry name" value="BRANCHED-CHAIN-AMINO-ACID AMINOTRANSFERASE"/>
    <property type="match status" value="1"/>
</dbReference>
<dbReference type="GO" id="GO:0052656">
    <property type="term" value="F:L-isoleucine-2-oxoglutarate transaminase activity"/>
    <property type="evidence" value="ECO:0007669"/>
    <property type="project" value="RHEA"/>
</dbReference>
<comment type="cofactor">
    <cofactor evidence="1 10">
        <name>pyridoxal 5'-phosphate</name>
        <dbReference type="ChEBI" id="CHEBI:597326"/>
    </cofactor>
</comment>
<dbReference type="CDD" id="cd01557">
    <property type="entry name" value="BCAT_beta_family"/>
    <property type="match status" value="1"/>
</dbReference>
<keyword evidence="6 10" id="KW-0663">Pyridoxal phosphate</keyword>
<evidence type="ECO:0000256" key="6">
    <source>
        <dbReference type="ARBA" id="ARBA00022898"/>
    </source>
</evidence>
<evidence type="ECO:0000256" key="3">
    <source>
        <dbReference type="ARBA" id="ARBA00022576"/>
    </source>
</evidence>
<gene>
    <name evidence="12" type="ORF">SARC_05275</name>
</gene>
<comment type="catalytic activity">
    <reaction evidence="11">
        <text>L-valine + 2-oxoglutarate = 3-methyl-2-oxobutanoate + L-glutamate</text>
        <dbReference type="Rhea" id="RHEA:24813"/>
        <dbReference type="ChEBI" id="CHEBI:11851"/>
        <dbReference type="ChEBI" id="CHEBI:16810"/>
        <dbReference type="ChEBI" id="CHEBI:29985"/>
        <dbReference type="ChEBI" id="CHEBI:57762"/>
        <dbReference type="EC" id="2.6.1.42"/>
    </reaction>
</comment>
<dbReference type="Gene3D" id="3.30.470.10">
    <property type="match status" value="1"/>
</dbReference>
<organism evidence="12 13">
    <name type="scientific">Sphaeroforma arctica JP610</name>
    <dbReference type="NCBI Taxonomy" id="667725"/>
    <lineage>
        <taxon>Eukaryota</taxon>
        <taxon>Ichthyosporea</taxon>
        <taxon>Ichthyophonida</taxon>
        <taxon>Sphaeroforma</taxon>
    </lineage>
</organism>
<evidence type="ECO:0000256" key="11">
    <source>
        <dbReference type="RuleBase" id="RU004517"/>
    </source>
</evidence>
<keyword evidence="5 11" id="KW-0808">Transferase</keyword>
<protein>
    <recommendedName>
        <fullName evidence="11">Branched-chain-amino-acid aminotransferase</fullName>
        <ecNumber evidence="11">2.6.1.42</ecNumber>
    </recommendedName>
</protein>
<dbReference type="InterPro" id="IPR043132">
    <property type="entry name" value="BCAT-like_C"/>
</dbReference>
<dbReference type="InterPro" id="IPR018300">
    <property type="entry name" value="Aminotrans_IV_CS"/>
</dbReference>
<dbReference type="Proteomes" id="UP000054560">
    <property type="component" value="Unassembled WGS sequence"/>
</dbReference>
<evidence type="ECO:0000256" key="9">
    <source>
        <dbReference type="RuleBase" id="RU004106"/>
    </source>
</evidence>
<dbReference type="GO" id="GO:0009082">
    <property type="term" value="P:branched-chain amino acid biosynthetic process"/>
    <property type="evidence" value="ECO:0007669"/>
    <property type="project" value="UniProtKB-KW"/>
</dbReference>
<dbReference type="EMBL" id="KQ241927">
    <property type="protein sequence ID" value="KNC82443.1"/>
    <property type="molecule type" value="Genomic_DNA"/>
</dbReference>
<evidence type="ECO:0000256" key="5">
    <source>
        <dbReference type="ARBA" id="ARBA00022679"/>
    </source>
</evidence>
<evidence type="ECO:0000313" key="12">
    <source>
        <dbReference type="EMBL" id="KNC82443.1"/>
    </source>
</evidence>
<dbReference type="EC" id="2.6.1.42" evidence="11"/>
<evidence type="ECO:0000256" key="1">
    <source>
        <dbReference type="ARBA" id="ARBA00001933"/>
    </source>
</evidence>
<dbReference type="InterPro" id="IPR005786">
    <property type="entry name" value="B_amino_transII"/>
</dbReference>
<evidence type="ECO:0000256" key="7">
    <source>
        <dbReference type="ARBA" id="ARBA00023304"/>
    </source>
</evidence>
<dbReference type="eggNOG" id="KOG0975">
    <property type="taxonomic scope" value="Eukaryota"/>
</dbReference>
<reference evidence="12 13" key="1">
    <citation type="submission" date="2011-02" db="EMBL/GenBank/DDBJ databases">
        <title>The Genome Sequence of Sphaeroforma arctica JP610.</title>
        <authorList>
            <consortium name="The Broad Institute Genome Sequencing Platform"/>
            <person name="Russ C."/>
            <person name="Cuomo C."/>
            <person name="Young S.K."/>
            <person name="Zeng Q."/>
            <person name="Gargeya S."/>
            <person name="Alvarado L."/>
            <person name="Berlin A."/>
            <person name="Chapman S.B."/>
            <person name="Chen Z."/>
            <person name="Freedman E."/>
            <person name="Gellesch M."/>
            <person name="Goldberg J."/>
            <person name="Griggs A."/>
            <person name="Gujja S."/>
            <person name="Heilman E."/>
            <person name="Heiman D."/>
            <person name="Howarth C."/>
            <person name="Mehta T."/>
            <person name="Neiman D."/>
            <person name="Pearson M."/>
            <person name="Roberts A."/>
            <person name="Saif S."/>
            <person name="Shea T."/>
            <person name="Shenoy N."/>
            <person name="Sisk P."/>
            <person name="Stolte C."/>
            <person name="Sykes S."/>
            <person name="White J."/>
            <person name="Yandava C."/>
            <person name="Burger G."/>
            <person name="Gray M.W."/>
            <person name="Holland P.W.H."/>
            <person name="King N."/>
            <person name="Lang F.B.F."/>
            <person name="Roger A.J."/>
            <person name="Ruiz-Trillo I."/>
            <person name="Haas B."/>
            <person name="Nusbaum C."/>
            <person name="Birren B."/>
        </authorList>
    </citation>
    <scope>NUCLEOTIDE SEQUENCE [LARGE SCALE GENOMIC DNA]</scope>
    <source>
        <strain evidence="12 13">JP610</strain>
    </source>
</reference>
<dbReference type="InterPro" id="IPR001544">
    <property type="entry name" value="Aminotrans_IV"/>
</dbReference>
<name>A0A0L0G2L5_9EUKA</name>
<dbReference type="GO" id="GO:0052654">
    <property type="term" value="F:L-leucine-2-oxoglutarate transaminase activity"/>
    <property type="evidence" value="ECO:0007669"/>
    <property type="project" value="RHEA"/>
</dbReference>
<dbReference type="Pfam" id="PF01063">
    <property type="entry name" value="Aminotran_4"/>
    <property type="match status" value="1"/>
</dbReference>
<accession>A0A0L0G2L5</accession>
<sequence>MRLHTNIHTPPSLRVEIRFIISAYSYPFFVRHPSHLPGQDGKVRLFRPDMNMRRLARSTQRIALPDFDQDQFLECIKELVKVDSAWIPEEKGYSLYLRPTAIGTQPSLGVGASKNAKMFVIMSPVGPYYKNGFAPVSLLADDRYNRAWPGGVGNYKIGGNYAPGVVPQIEAGEKGYDQLLWLSDEDHKVTEVGTMNFFVFWTNKAGEKELITAPLEGTILPGVTRDSIIDLAKQWGEFKVTEGWFTMKDLIEAQQEGRLIEAFGAGTACIVSPVKNIGYQGKDYAVPLAAGKSGELTLRVNNTISDIQYGDIESEWSVVVE</sequence>
<dbReference type="NCBIfam" id="TIGR01123">
    <property type="entry name" value="ilvE_II"/>
    <property type="match status" value="1"/>
</dbReference>
<evidence type="ECO:0000256" key="8">
    <source>
        <dbReference type="PIRSR" id="PIRSR006468-1"/>
    </source>
</evidence>
<dbReference type="PROSITE" id="PS00770">
    <property type="entry name" value="AA_TRANSFER_CLASS_4"/>
    <property type="match status" value="1"/>
</dbReference>
<dbReference type="GO" id="GO:0008652">
    <property type="term" value="P:amino acid biosynthetic process"/>
    <property type="evidence" value="ECO:0007669"/>
    <property type="project" value="UniProtKB-KW"/>
</dbReference>
<dbReference type="InterPro" id="IPR033939">
    <property type="entry name" value="BCAT_family"/>
</dbReference>
<comment type="similarity">
    <text evidence="2 9">Belongs to the class-IV pyridoxal-phosphate-dependent aminotransferase family.</text>
</comment>
<dbReference type="RefSeq" id="XP_014156345.1">
    <property type="nucleotide sequence ID" value="XM_014300870.1"/>
</dbReference>
<keyword evidence="7 11" id="KW-0100">Branched-chain amino acid biosynthesis</keyword>
<dbReference type="OrthoDB" id="1732691at2759"/>
<dbReference type="FunFam" id="3.20.10.10:FF:000004">
    <property type="entry name" value="Branched-chain-amino-acid aminotransferase"/>
    <property type="match status" value="1"/>
</dbReference>
<comment type="catalytic activity">
    <reaction evidence="11">
        <text>L-leucine + 2-oxoglutarate = 4-methyl-2-oxopentanoate + L-glutamate</text>
        <dbReference type="Rhea" id="RHEA:18321"/>
        <dbReference type="ChEBI" id="CHEBI:16810"/>
        <dbReference type="ChEBI" id="CHEBI:17865"/>
        <dbReference type="ChEBI" id="CHEBI:29985"/>
        <dbReference type="ChEBI" id="CHEBI:57427"/>
        <dbReference type="EC" id="2.6.1.42"/>
    </reaction>
</comment>
<dbReference type="STRING" id="667725.A0A0L0G2L5"/>
<dbReference type="GO" id="GO:0005739">
    <property type="term" value="C:mitochondrion"/>
    <property type="evidence" value="ECO:0007669"/>
    <property type="project" value="TreeGrafter"/>
</dbReference>
<dbReference type="Gene3D" id="3.20.10.10">
    <property type="entry name" value="D-amino Acid Aminotransferase, subunit A, domain 2"/>
    <property type="match status" value="1"/>
</dbReference>
<evidence type="ECO:0000256" key="2">
    <source>
        <dbReference type="ARBA" id="ARBA00009320"/>
    </source>
</evidence>
<dbReference type="PIRSF" id="PIRSF006468">
    <property type="entry name" value="BCAT1"/>
    <property type="match status" value="1"/>
</dbReference>
<dbReference type="GO" id="GO:0052655">
    <property type="term" value="F:L-valine-2-oxoglutarate transaminase activity"/>
    <property type="evidence" value="ECO:0007669"/>
    <property type="project" value="RHEA"/>
</dbReference>
<feature type="modified residue" description="N6-(pyridoxal phosphate)lysine" evidence="8">
    <location>
        <position position="156"/>
    </location>
</feature>
<comment type="catalytic activity">
    <reaction evidence="11">
        <text>L-isoleucine + 2-oxoglutarate = (S)-3-methyl-2-oxopentanoate + L-glutamate</text>
        <dbReference type="Rhea" id="RHEA:24801"/>
        <dbReference type="ChEBI" id="CHEBI:16810"/>
        <dbReference type="ChEBI" id="CHEBI:29985"/>
        <dbReference type="ChEBI" id="CHEBI:35146"/>
        <dbReference type="ChEBI" id="CHEBI:58045"/>
        <dbReference type="EC" id="2.6.1.42"/>
    </reaction>
</comment>
<evidence type="ECO:0000313" key="13">
    <source>
        <dbReference type="Proteomes" id="UP000054560"/>
    </source>
</evidence>
<keyword evidence="13" id="KW-1185">Reference proteome</keyword>
<proteinExistence type="inferred from homology"/>
<dbReference type="GeneID" id="25905779"/>